<dbReference type="GO" id="GO:0044780">
    <property type="term" value="P:bacterial-type flagellum assembly"/>
    <property type="evidence" value="ECO:0007669"/>
    <property type="project" value="InterPro"/>
</dbReference>
<keyword evidence="7 9" id="KW-0804">Transcription</keyword>
<keyword evidence="11" id="KW-1185">Reference proteome</keyword>
<evidence type="ECO:0000256" key="1">
    <source>
        <dbReference type="ARBA" id="ARBA00022490"/>
    </source>
</evidence>
<keyword evidence="1 9" id="KW-0963">Cytoplasm</keyword>
<keyword evidence="4 9" id="KW-0238">DNA-binding</keyword>
<dbReference type="Pfam" id="PF05247">
    <property type="entry name" value="FlhD"/>
    <property type="match status" value="1"/>
</dbReference>
<keyword evidence="2 9" id="KW-1005">Bacterial flagellum biogenesis</keyword>
<dbReference type="STRING" id="1777143.AWB82_01017"/>
<evidence type="ECO:0000313" key="10">
    <source>
        <dbReference type="EMBL" id="SAK47367.1"/>
    </source>
</evidence>
<dbReference type="GO" id="GO:0045893">
    <property type="term" value="P:positive regulation of DNA-templated transcription"/>
    <property type="evidence" value="ECO:0007669"/>
    <property type="project" value="InterPro"/>
</dbReference>
<proteinExistence type="inferred from homology"/>
<dbReference type="InterPro" id="IPR036194">
    <property type="entry name" value="FlhD_sf"/>
</dbReference>
<dbReference type="AlphaFoldDB" id="A0A157ZQY5"/>
<feature type="disulfide bond" description="Interchain" evidence="9">
    <location>
        <position position="74"/>
    </location>
</feature>
<organism evidence="10 11">
    <name type="scientific">Caballeronia glebae</name>
    <dbReference type="NCBI Taxonomy" id="1777143"/>
    <lineage>
        <taxon>Bacteria</taxon>
        <taxon>Pseudomonadati</taxon>
        <taxon>Pseudomonadota</taxon>
        <taxon>Betaproteobacteria</taxon>
        <taxon>Burkholderiales</taxon>
        <taxon>Burkholderiaceae</taxon>
        <taxon>Caballeronia</taxon>
    </lineage>
</organism>
<comment type="caution">
    <text evidence="10">The sequence shown here is derived from an EMBL/GenBank/DDBJ whole genome shotgun (WGS) entry which is preliminary data.</text>
</comment>
<name>A0A157ZQY5_9BURK</name>
<keyword evidence="3 9" id="KW-0805">Transcription regulation</keyword>
<dbReference type="HAMAP" id="MF_00725">
    <property type="entry name" value="FlhD"/>
    <property type="match status" value="1"/>
</dbReference>
<evidence type="ECO:0000256" key="4">
    <source>
        <dbReference type="ARBA" id="ARBA00023125"/>
    </source>
</evidence>
<comment type="subunit">
    <text evidence="9">Homodimer; disulfide-linked. Forms a heterohexamer composed of two FlhC and four FlhD subunits. Each FlhC binds a FlhD dimer, forming a heterotrimer, and a hexamer assembles by dimerization of two heterotrimers.</text>
</comment>
<comment type="domain">
    <text evidence="9">The C-terminal region contains a putative helix-turn-helix (HTH) motif, suggesting that this region may bind DNA.</text>
</comment>
<comment type="subcellular location">
    <subcellularLocation>
        <location evidence="9">Cytoplasm</location>
    </subcellularLocation>
</comment>
<dbReference type="Gene3D" id="1.10.4000.10">
    <property type="entry name" value="Flagellar transcriptional activator FlhD"/>
    <property type="match status" value="1"/>
</dbReference>
<dbReference type="EMBL" id="FCOJ02000005">
    <property type="protein sequence ID" value="SAK47367.1"/>
    <property type="molecule type" value="Genomic_DNA"/>
</dbReference>
<dbReference type="NCBIfam" id="NF002783">
    <property type="entry name" value="PRK02909.1-1"/>
    <property type="match status" value="1"/>
</dbReference>
<evidence type="ECO:0000256" key="3">
    <source>
        <dbReference type="ARBA" id="ARBA00023015"/>
    </source>
</evidence>
<dbReference type="InterPro" id="IPR023559">
    <property type="entry name" value="Flagellar_FlhD"/>
</dbReference>
<evidence type="ECO:0000256" key="2">
    <source>
        <dbReference type="ARBA" id="ARBA00022795"/>
    </source>
</evidence>
<dbReference type="GO" id="GO:1902208">
    <property type="term" value="P:regulation of bacterial-type flagellum assembly"/>
    <property type="evidence" value="ECO:0007669"/>
    <property type="project" value="UniProtKB-UniRule"/>
</dbReference>
<accession>A0A157ZQY5</accession>
<comment type="function">
    <text evidence="8 9">Functions in complex with FlhC as a master transcriptional regulator that regulates transcription of several flagellar and non-flagellar operons by binding to their promoter region. Activates expression of class 2 flagellar genes, including fliA, which is a flagellum-specific sigma factor that turns on the class 3 genes. Also regulates genes whose products function in a variety of physiological pathways.</text>
</comment>
<keyword evidence="6 9" id="KW-0010">Activator</keyword>
<dbReference type="GO" id="GO:0005737">
    <property type="term" value="C:cytoplasm"/>
    <property type="evidence" value="ECO:0007669"/>
    <property type="project" value="UniProtKB-SubCell"/>
</dbReference>
<reference evidence="10" key="1">
    <citation type="submission" date="2016-01" db="EMBL/GenBank/DDBJ databases">
        <authorList>
            <person name="Peeters C."/>
        </authorList>
    </citation>
    <scope>NUCLEOTIDE SEQUENCE [LARGE SCALE GENOMIC DNA]</scope>
    <source>
        <strain evidence="10">LMG 29325</strain>
    </source>
</reference>
<sequence>MYRFGEKMTISNTSTLAEIREVNLSYLLLAQRLLQEDRVSAMYRLGLSEQVAHVLTSLTLAQAVKVASSSHVLCRFRFDDHAILSSLADKGRSASLAHAHAAILLADSPVEQIG</sequence>
<evidence type="ECO:0000256" key="8">
    <source>
        <dbReference type="ARBA" id="ARBA00025431"/>
    </source>
</evidence>
<evidence type="ECO:0000256" key="5">
    <source>
        <dbReference type="ARBA" id="ARBA00023157"/>
    </source>
</evidence>
<keyword evidence="5 9" id="KW-1015">Disulfide bond</keyword>
<evidence type="ECO:0000256" key="7">
    <source>
        <dbReference type="ARBA" id="ARBA00023163"/>
    </source>
</evidence>
<evidence type="ECO:0000256" key="6">
    <source>
        <dbReference type="ARBA" id="ARBA00023159"/>
    </source>
</evidence>
<evidence type="ECO:0000313" key="11">
    <source>
        <dbReference type="Proteomes" id="UP000054596"/>
    </source>
</evidence>
<evidence type="ECO:0000256" key="9">
    <source>
        <dbReference type="HAMAP-Rule" id="MF_00725"/>
    </source>
</evidence>
<protein>
    <recommendedName>
        <fullName evidence="9">Flagellar transcriptional regulator FlhD</fullName>
    </recommendedName>
</protein>
<dbReference type="SUPFAM" id="SSF63592">
    <property type="entry name" value="Flagellar transcriptional activator FlhD"/>
    <property type="match status" value="1"/>
</dbReference>
<dbReference type="GO" id="GO:0003677">
    <property type="term" value="F:DNA binding"/>
    <property type="evidence" value="ECO:0007669"/>
    <property type="project" value="UniProtKB-UniRule"/>
</dbReference>
<comment type="similarity">
    <text evidence="9">Belongs to the FlhD family.</text>
</comment>
<gene>
    <name evidence="9" type="primary">flhD</name>
    <name evidence="10" type="ORF">AWB82_01017</name>
</gene>
<dbReference type="Proteomes" id="UP000054596">
    <property type="component" value="Unassembled WGS sequence"/>
</dbReference>